<evidence type="ECO:0000313" key="1">
    <source>
        <dbReference type="EMBL" id="KAH7913800.1"/>
    </source>
</evidence>
<comment type="caution">
    <text evidence="1">The sequence shown here is derived from an EMBL/GenBank/DDBJ whole genome shotgun (WGS) entry which is preliminary data.</text>
</comment>
<dbReference type="EMBL" id="MU267624">
    <property type="protein sequence ID" value="KAH7913800.1"/>
    <property type="molecule type" value="Genomic_DNA"/>
</dbReference>
<accession>A0ACB8AK17</accession>
<proteinExistence type="predicted"/>
<name>A0ACB8AK17_9AGAM</name>
<gene>
    <name evidence="1" type="ORF">BJ138DRAFT_1124095</name>
</gene>
<keyword evidence="2" id="KW-1185">Reference proteome</keyword>
<evidence type="ECO:0000313" key="2">
    <source>
        <dbReference type="Proteomes" id="UP000790377"/>
    </source>
</evidence>
<protein>
    <submittedName>
        <fullName evidence="1">Uncharacterized protein</fullName>
    </submittedName>
</protein>
<reference evidence="1" key="1">
    <citation type="journal article" date="2021" name="New Phytol.">
        <title>Evolutionary innovations through gain and loss of genes in the ectomycorrhizal Boletales.</title>
        <authorList>
            <person name="Wu G."/>
            <person name="Miyauchi S."/>
            <person name="Morin E."/>
            <person name="Kuo A."/>
            <person name="Drula E."/>
            <person name="Varga T."/>
            <person name="Kohler A."/>
            <person name="Feng B."/>
            <person name="Cao Y."/>
            <person name="Lipzen A."/>
            <person name="Daum C."/>
            <person name="Hundley H."/>
            <person name="Pangilinan J."/>
            <person name="Johnson J."/>
            <person name="Barry K."/>
            <person name="LaButti K."/>
            <person name="Ng V."/>
            <person name="Ahrendt S."/>
            <person name="Min B."/>
            <person name="Choi I.G."/>
            <person name="Park H."/>
            <person name="Plett J.M."/>
            <person name="Magnuson J."/>
            <person name="Spatafora J.W."/>
            <person name="Nagy L.G."/>
            <person name="Henrissat B."/>
            <person name="Grigoriev I.V."/>
            <person name="Yang Z.L."/>
            <person name="Xu J."/>
            <person name="Martin F.M."/>
        </authorList>
    </citation>
    <scope>NUCLEOTIDE SEQUENCE</scope>
    <source>
        <strain evidence="1">ATCC 28755</strain>
    </source>
</reference>
<sequence length="436" mass="50278">MNMNTRTNCFMNSDLTDRILTNLDNFKTLGAAILASKSIHAAFRRRPRSILRAVAYNQIGPALPQALRLLRCERLQRRKKRPVTDVLENLRIHGELERPDISPHEIKSLSEKARVVQTLEDIFSNRMKDHRFKASQLTSVECLQFQRASYRIWLFSTLHGYQGCTIRRRKTRPKRRNFEFSDDDSNDGEDHEYTHQHLLLQKCFFDSFPTQDVKEICEVLVFMTNMARESEESGLMDYSSESVALEDVAMFHGPEAILSTTFGEADWSGDEDEDKIFAQHIRCFLVDVVSSVLADRGVFNPEKTIVDKMIMDKCKTCAADDIPPYALFNSSNWSSFFDDVDSDIDEICSELEDLTQILGIEYGHLLDEIFKLKTEAYANWKEEDWMCVECLTKLIKAHVHVWHLAQKQKDGSDISEDCSDGSDDSLQVQRDDVDDE</sequence>
<organism evidence="1 2">
    <name type="scientific">Hygrophoropsis aurantiaca</name>
    <dbReference type="NCBI Taxonomy" id="72124"/>
    <lineage>
        <taxon>Eukaryota</taxon>
        <taxon>Fungi</taxon>
        <taxon>Dikarya</taxon>
        <taxon>Basidiomycota</taxon>
        <taxon>Agaricomycotina</taxon>
        <taxon>Agaricomycetes</taxon>
        <taxon>Agaricomycetidae</taxon>
        <taxon>Boletales</taxon>
        <taxon>Coniophorineae</taxon>
        <taxon>Hygrophoropsidaceae</taxon>
        <taxon>Hygrophoropsis</taxon>
    </lineage>
</organism>
<dbReference type="Proteomes" id="UP000790377">
    <property type="component" value="Unassembled WGS sequence"/>
</dbReference>